<dbReference type="InterPro" id="IPR029016">
    <property type="entry name" value="GAF-like_dom_sf"/>
</dbReference>
<dbReference type="PANTHER" id="PTHR32071">
    <property type="entry name" value="TRANSCRIPTIONAL REGULATORY PROTEIN"/>
    <property type="match status" value="1"/>
</dbReference>
<dbReference type="GO" id="GO:0043565">
    <property type="term" value="F:sequence-specific DNA binding"/>
    <property type="evidence" value="ECO:0007669"/>
    <property type="project" value="InterPro"/>
</dbReference>
<dbReference type="CDD" id="cd00009">
    <property type="entry name" value="AAA"/>
    <property type="match status" value="1"/>
</dbReference>
<dbReference type="PROSITE" id="PS50045">
    <property type="entry name" value="SIGMA54_INTERACT_4"/>
    <property type="match status" value="1"/>
</dbReference>
<evidence type="ECO:0000313" key="7">
    <source>
        <dbReference type="EMBL" id="GGE04460.1"/>
    </source>
</evidence>
<evidence type="ECO:0000313" key="8">
    <source>
        <dbReference type="Proteomes" id="UP000625210"/>
    </source>
</evidence>
<keyword evidence="1" id="KW-0547">Nucleotide-binding</keyword>
<comment type="caution">
    <text evidence="7">The sequence shown here is derived from an EMBL/GenBank/DDBJ whole genome shotgun (WGS) entry which is preliminary data.</text>
</comment>
<dbReference type="Pfam" id="PF00158">
    <property type="entry name" value="Sigma54_activat"/>
    <property type="match status" value="1"/>
</dbReference>
<reference evidence="7" key="1">
    <citation type="journal article" date="2014" name="Int. J. Syst. Evol. Microbiol.">
        <title>Complete genome sequence of Corynebacterium casei LMG S-19264T (=DSM 44701T), isolated from a smear-ripened cheese.</title>
        <authorList>
            <consortium name="US DOE Joint Genome Institute (JGI-PGF)"/>
            <person name="Walter F."/>
            <person name="Albersmeier A."/>
            <person name="Kalinowski J."/>
            <person name="Ruckert C."/>
        </authorList>
    </citation>
    <scope>NUCLEOTIDE SEQUENCE</scope>
    <source>
        <strain evidence="7">CGMCC 1.15179</strain>
    </source>
</reference>
<dbReference type="GO" id="GO:0006355">
    <property type="term" value="P:regulation of DNA-templated transcription"/>
    <property type="evidence" value="ECO:0007669"/>
    <property type="project" value="InterPro"/>
</dbReference>
<dbReference type="Pfam" id="PF01590">
    <property type="entry name" value="GAF"/>
    <property type="match status" value="1"/>
</dbReference>
<protein>
    <submittedName>
        <fullName evidence="7">Sigma-54-dependent Fis family transcriptional regulator</fullName>
    </submittedName>
</protein>
<feature type="domain" description="Sigma-54 factor interaction" evidence="6">
    <location>
        <begin position="342"/>
        <end position="573"/>
    </location>
</feature>
<dbReference type="InterPro" id="IPR003593">
    <property type="entry name" value="AAA+_ATPase"/>
</dbReference>
<dbReference type="InterPro" id="IPR025662">
    <property type="entry name" value="Sigma_54_int_dom_ATP-bd_1"/>
</dbReference>
<dbReference type="Gene3D" id="1.10.10.60">
    <property type="entry name" value="Homeodomain-like"/>
    <property type="match status" value="1"/>
</dbReference>
<evidence type="ECO:0000259" key="6">
    <source>
        <dbReference type="PROSITE" id="PS50045"/>
    </source>
</evidence>
<dbReference type="FunFam" id="3.40.50.300:FF:000006">
    <property type="entry name" value="DNA-binding transcriptional regulator NtrC"/>
    <property type="match status" value="1"/>
</dbReference>
<dbReference type="Gene3D" id="3.40.50.300">
    <property type="entry name" value="P-loop containing nucleotide triphosphate hydrolases"/>
    <property type="match status" value="1"/>
</dbReference>
<sequence length="652" mass="74178">MYWERINARDRFMATKEISSEIRNPIAESWMRSSKHQVNPLLPRAPKTLSKQKLIQLQKSKAIGQAFQSISPNIQTNLDDKYAVALSDHSGQIIYLQANGRLYEGLESVNFIPGGNWSETICGTNAIGTSLASKTPVTIYDAEHYCEPWQPFSCVGVPIWHPVTGQVLGALDFTTFTEDFPDNGLILTNMLAKNIETELYYQYRLKIARLENAFLEWDKHIQYDRVFVIDREGNVVRRNHMDNLNRAKAGIRKDFDWDNYFSHLETKYSTKTTPSEESLPFLPGQPIGKILPVYFDHLLIGAVFQTPAIHLSHTMKTHAMNTDKSSNDLTTPWADILSAQGVVGRSRGWLAMLQKVKKAASQDITILLTGESGTGKEVLAQFIHENSFRKDKPFIPVNCASLNHDLTASELFGYGKGTFTGGLKEGKAGLFECADGGTLFLDEIGELPLSTQSMLLRVLQEKQVTRIGEQKLRSVDVRLIAATNKNVREAVHEGTFRSDLYYRLNTISFTVPPLRERKEDIPVLAEYFMRKFEKKKNVETTHILAPETIERLERYDWPGNVRELKNTVEYALVFTESSVIELKHLPPFLLEDELCSTDPSFNASMGKEISNEEREYILRLLQSTKYNISKTARIMGISRGTLYKRLKQYDLR</sequence>
<reference evidence="7" key="2">
    <citation type="submission" date="2020-09" db="EMBL/GenBank/DDBJ databases">
        <authorList>
            <person name="Sun Q."/>
            <person name="Zhou Y."/>
        </authorList>
    </citation>
    <scope>NUCLEOTIDE SEQUENCE</scope>
    <source>
        <strain evidence="7">CGMCC 1.15179</strain>
    </source>
</reference>
<dbReference type="InterPro" id="IPR003018">
    <property type="entry name" value="GAF"/>
</dbReference>
<keyword evidence="3" id="KW-0805">Transcription regulation</keyword>
<dbReference type="PROSITE" id="PS00688">
    <property type="entry name" value="SIGMA54_INTERACT_3"/>
    <property type="match status" value="1"/>
</dbReference>
<dbReference type="Proteomes" id="UP000625210">
    <property type="component" value="Unassembled WGS sequence"/>
</dbReference>
<organism evidence="7 8">
    <name type="scientific">Marinithermofilum abyssi</name>
    <dbReference type="NCBI Taxonomy" id="1571185"/>
    <lineage>
        <taxon>Bacteria</taxon>
        <taxon>Bacillati</taxon>
        <taxon>Bacillota</taxon>
        <taxon>Bacilli</taxon>
        <taxon>Bacillales</taxon>
        <taxon>Thermoactinomycetaceae</taxon>
        <taxon>Marinithermofilum</taxon>
    </lineage>
</organism>
<dbReference type="SUPFAM" id="SSF52540">
    <property type="entry name" value="P-loop containing nucleoside triphosphate hydrolases"/>
    <property type="match status" value="1"/>
</dbReference>
<dbReference type="Gene3D" id="3.30.450.40">
    <property type="match status" value="1"/>
</dbReference>
<name>A0A8J2VFM5_9BACL</name>
<dbReference type="Gene3D" id="1.10.8.60">
    <property type="match status" value="1"/>
</dbReference>
<evidence type="ECO:0000256" key="4">
    <source>
        <dbReference type="ARBA" id="ARBA00023125"/>
    </source>
</evidence>
<dbReference type="InterPro" id="IPR027417">
    <property type="entry name" value="P-loop_NTPase"/>
</dbReference>
<dbReference type="Pfam" id="PF02954">
    <property type="entry name" value="HTH_8"/>
    <property type="match status" value="1"/>
</dbReference>
<dbReference type="Pfam" id="PF25601">
    <property type="entry name" value="AAA_lid_14"/>
    <property type="match status" value="1"/>
</dbReference>
<evidence type="ECO:0000256" key="1">
    <source>
        <dbReference type="ARBA" id="ARBA00022741"/>
    </source>
</evidence>
<keyword evidence="5" id="KW-0804">Transcription</keyword>
<dbReference type="SMART" id="SM00382">
    <property type="entry name" value="AAA"/>
    <property type="match status" value="1"/>
</dbReference>
<keyword evidence="8" id="KW-1185">Reference proteome</keyword>
<evidence type="ECO:0000256" key="5">
    <source>
        <dbReference type="ARBA" id="ARBA00023163"/>
    </source>
</evidence>
<dbReference type="InterPro" id="IPR025943">
    <property type="entry name" value="Sigma_54_int_dom_ATP-bd_2"/>
</dbReference>
<gene>
    <name evidence="7" type="ORF">GCM10011571_01840</name>
</gene>
<dbReference type="EMBL" id="BMHQ01000001">
    <property type="protein sequence ID" value="GGE04460.1"/>
    <property type="molecule type" value="Genomic_DNA"/>
</dbReference>
<dbReference type="InterPro" id="IPR002078">
    <property type="entry name" value="Sigma_54_int"/>
</dbReference>
<dbReference type="PROSITE" id="PS00675">
    <property type="entry name" value="SIGMA54_INTERACT_1"/>
    <property type="match status" value="1"/>
</dbReference>
<dbReference type="AlphaFoldDB" id="A0A8J2VFM5"/>
<dbReference type="PRINTS" id="PR01590">
    <property type="entry name" value="HTHFIS"/>
</dbReference>
<dbReference type="InterPro" id="IPR058031">
    <property type="entry name" value="AAA_lid_NorR"/>
</dbReference>
<dbReference type="PANTHER" id="PTHR32071:SF57">
    <property type="entry name" value="C4-DICARBOXYLATE TRANSPORT TRANSCRIPTIONAL REGULATORY PROTEIN DCTD"/>
    <property type="match status" value="1"/>
</dbReference>
<dbReference type="GO" id="GO:0005524">
    <property type="term" value="F:ATP binding"/>
    <property type="evidence" value="ECO:0007669"/>
    <property type="project" value="UniProtKB-KW"/>
</dbReference>
<dbReference type="PROSITE" id="PS00676">
    <property type="entry name" value="SIGMA54_INTERACT_2"/>
    <property type="match status" value="1"/>
</dbReference>
<evidence type="ECO:0000256" key="2">
    <source>
        <dbReference type="ARBA" id="ARBA00022840"/>
    </source>
</evidence>
<dbReference type="InterPro" id="IPR009057">
    <property type="entry name" value="Homeodomain-like_sf"/>
</dbReference>
<evidence type="ECO:0000256" key="3">
    <source>
        <dbReference type="ARBA" id="ARBA00023015"/>
    </source>
</evidence>
<keyword evidence="2" id="KW-0067">ATP-binding</keyword>
<dbReference type="InterPro" id="IPR002197">
    <property type="entry name" value="HTH_Fis"/>
</dbReference>
<proteinExistence type="predicted"/>
<dbReference type="RefSeq" id="WP_188646051.1">
    <property type="nucleotide sequence ID" value="NZ_BMHQ01000001.1"/>
</dbReference>
<dbReference type="InterPro" id="IPR025944">
    <property type="entry name" value="Sigma_54_int_dom_CS"/>
</dbReference>
<dbReference type="SUPFAM" id="SSF46689">
    <property type="entry name" value="Homeodomain-like"/>
    <property type="match status" value="1"/>
</dbReference>
<accession>A0A8J2VFM5</accession>
<keyword evidence="4" id="KW-0238">DNA-binding</keyword>